<dbReference type="GeneID" id="89477897"/>
<dbReference type="PATRIC" id="fig|104102.7.peg.1787"/>
<dbReference type="AlphaFoldDB" id="A0A095B1U5"/>
<dbReference type="Gene3D" id="3.40.50.300">
    <property type="entry name" value="P-loop containing nucleotide triphosphate hydrolases"/>
    <property type="match status" value="1"/>
</dbReference>
<proteinExistence type="predicted"/>
<dbReference type="RefSeq" id="WP_035380104.1">
    <property type="nucleotide sequence ID" value="NZ_JACAOJ010000001.1"/>
</dbReference>
<comment type="caution">
    <text evidence="1">The sequence shown here is derived from an EMBL/GenBank/DDBJ whole genome shotgun (WGS) entry which is preliminary data.</text>
</comment>
<dbReference type="InterPro" id="IPR027417">
    <property type="entry name" value="P-loop_NTPase"/>
</dbReference>
<dbReference type="Proteomes" id="UP000029448">
    <property type="component" value="Unassembled WGS sequence"/>
</dbReference>
<name>A0A095B1U5_9PROT</name>
<protein>
    <recommendedName>
        <fullName evidence="3">Adenylate kinase</fullName>
    </recommendedName>
</protein>
<dbReference type="SUPFAM" id="SSF52540">
    <property type="entry name" value="P-loop containing nucleoside triphosphate hydrolases"/>
    <property type="match status" value="1"/>
</dbReference>
<evidence type="ECO:0000313" key="1">
    <source>
        <dbReference type="EMBL" id="KGB22938.1"/>
    </source>
</evidence>
<dbReference type="EMBL" id="JOKM01000071">
    <property type="protein sequence ID" value="KGB22938.1"/>
    <property type="molecule type" value="Genomic_DNA"/>
</dbReference>
<reference evidence="1 2" key="1">
    <citation type="submission" date="2014-06" db="EMBL/GenBank/DDBJ databases">
        <title>Functional and comparative genomic analyses of the Drosophila gut microbiota identify candidate symbiosis factors.</title>
        <authorList>
            <person name="Newell P.D."/>
            <person name="Chaston J.M."/>
            <person name="Douglas A.E."/>
        </authorList>
    </citation>
    <scope>NUCLEOTIDE SEQUENCE [LARGE SCALE GENOMIC DNA]</scope>
    <source>
        <strain evidence="1 2">DmCS_006</strain>
    </source>
</reference>
<sequence>MPVPHRILILGNSGSGKTWLAQTLAHRLLSTAIELDTLHWLPGGFQQRRPPEAARSAVRDHALAEKWVIEGVFGWLAAEAIPRTQRLIWLVVPEEECVRNLESHPTKSGEDDASRSALFQWCREYRTRQNANAFAGHQGLYDQFTGEKHILASRQEIACFLSEFP</sequence>
<dbReference type="PANTHER" id="PTHR37816:SF1">
    <property type="entry name" value="TOXIN"/>
    <property type="match status" value="1"/>
</dbReference>
<evidence type="ECO:0000313" key="2">
    <source>
        <dbReference type="Proteomes" id="UP000029448"/>
    </source>
</evidence>
<evidence type="ECO:0008006" key="3">
    <source>
        <dbReference type="Google" id="ProtNLM"/>
    </source>
</evidence>
<organism evidence="1 2">
    <name type="scientific">Acetobacter tropicalis</name>
    <dbReference type="NCBI Taxonomy" id="104102"/>
    <lineage>
        <taxon>Bacteria</taxon>
        <taxon>Pseudomonadati</taxon>
        <taxon>Pseudomonadota</taxon>
        <taxon>Alphaproteobacteria</taxon>
        <taxon>Acetobacterales</taxon>
        <taxon>Acetobacteraceae</taxon>
        <taxon>Acetobacter</taxon>
    </lineage>
</organism>
<accession>A0A095B1U5</accession>
<dbReference type="STRING" id="104102.AtDm6_1807"/>
<keyword evidence="2" id="KW-1185">Reference proteome</keyword>
<dbReference type="InterPro" id="IPR052922">
    <property type="entry name" value="Cytidylate_Kinase-2"/>
</dbReference>
<dbReference type="PANTHER" id="PTHR37816">
    <property type="entry name" value="YALI0E33011P"/>
    <property type="match status" value="1"/>
</dbReference>
<gene>
    <name evidence="1" type="ORF">AtDm6_1807</name>
</gene>